<dbReference type="NCBIfam" id="TIGR01498">
    <property type="entry name" value="folK"/>
    <property type="match status" value="1"/>
</dbReference>
<evidence type="ECO:0000256" key="8">
    <source>
        <dbReference type="ARBA" id="ARBA00022840"/>
    </source>
</evidence>
<dbReference type="EC" id="2.7.6.3" evidence="3"/>
<evidence type="ECO:0000259" key="13">
    <source>
        <dbReference type="Pfam" id="PF01288"/>
    </source>
</evidence>
<dbReference type="GO" id="GO:0003848">
    <property type="term" value="F:2-amino-4-hydroxy-6-hydroxymethyldihydropteridine diphosphokinase activity"/>
    <property type="evidence" value="ECO:0007669"/>
    <property type="project" value="UniProtKB-EC"/>
</dbReference>
<evidence type="ECO:0000256" key="3">
    <source>
        <dbReference type="ARBA" id="ARBA00013253"/>
    </source>
</evidence>
<feature type="domain" description="7,8-dihydro-6-hydroxymethylpterin-pyrophosphokinase" evidence="13">
    <location>
        <begin position="8"/>
        <end position="136"/>
    </location>
</feature>
<evidence type="ECO:0000256" key="6">
    <source>
        <dbReference type="ARBA" id="ARBA00022741"/>
    </source>
</evidence>
<proteinExistence type="inferred from homology"/>
<dbReference type="EMBL" id="JBELPY010000005">
    <property type="protein sequence ID" value="MFL9834425.1"/>
    <property type="molecule type" value="Genomic_DNA"/>
</dbReference>
<evidence type="ECO:0000313" key="15">
    <source>
        <dbReference type="Proteomes" id="UP001629058"/>
    </source>
</evidence>
<name>A0ABW8Y4W9_9FLAO</name>
<evidence type="ECO:0000256" key="2">
    <source>
        <dbReference type="ARBA" id="ARBA00005810"/>
    </source>
</evidence>
<organism evidence="14 15">
    <name type="scientific">Chryseobacterium terrae</name>
    <dbReference type="NCBI Taxonomy" id="3163299"/>
    <lineage>
        <taxon>Bacteria</taxon>
        <taxon>Pseudomonadati</taxon>
        <taxon>Bacteroidota</taxon>
        <taxon>Flavobacteriia</taxon>
        <taxon>Flavobacteriales</taxon>
        <taxon>Weeksellaceae</taxon>
        <taxon>Chryseobacterium group</taxon>
        <taxon>Chryseobacterium</taxon>
    </lineage>
</organism>
<dbReference type="Proteomes" id="UP001629058">
    <property type="component" value="Unassembled WGS sequence"/>
</dbReference>
<evidence type="ECO:0000256" key="7">
    <source>
        <dbReference type="ARBA" id="ARBA00022777"/>
    </source>
</evidence>
<keyword evidence="6" id="KW-0547">Nucleotide-binding</keyword>
<keyword evidence="5 14" id="KW-0808">Transferase</keyword>
<reference evidence="14 15" key="1">
    <citation type="submission" date="2024-06" db="EMBL/GenBank/DDBJ databases">
        <authorList>
            <person name="Kaempfer P."/>
            <person name="Viver T."/>
        </authorList>
    </citation>
    <scope>NUCLEOTIDE SEQUENCE [LARGE SCALE GENOMIC DNA]</scope>
    <source>
        <strain evidence="14 15">ST-37</strain>
    </source>
</reference>
<evidence type="ECO:0000256" key="4">
    <source>
        <dbReference type="ARBA" id="ARBA00016218"/>
    </source>
</evidence>
<dbReference type="SUPFAM" id="SSF55083">
    <property type="entry name" value="6-hydroxymethyl-7,8-dihydropterin pyrophosphokinase, HPPK"/>
    <property type="match status" value="1"/>
</dbReference>
<gene>
    <name evidence="14" type="primary">folK</name>
    <name evidence="14" type="ORF">ABS765_10345</name>
</gene>
<protein>
    <recommendedName>
        <fullName evidence="4">2-amino-4-hydroxy-6-hydroxymethyldihydropteridine pyrophosphokinase</fullName>
        <ecNumber evidence="3">2.7.6.3</ecNumber>
    </recommendedName>
    <alternativeName>
        <fullName evidence="11">6-hydroxymethyl-7,8-dihydropterin pyrophosphokinase</fullName>
    </alternativeName>
    <alternativeName>
        <fullName evidence="12">7,8-dihydro-6-hydroxymethylpterin-pyrophosphokinase</fullName>
    </alternativeName>
</protein>
<dbReference type="InterPro" id="IPR035907">
    <property type="entry name" value="Hppk_sf"/>
</dbReference>
<keyword evidence="9" id="KW-0289">Folate biosynthesis</keyword>
<dbReference type="RefSeq" id="WP_408090234.1">
    <property type="nucleotide sequence ID" value="NZ_JBELPY010000005.1"/>
</dbReference>
<keyword evidence="7" id="KW-0418">Kinase</keyword>
<evidence type="ECO:0000256" key="5">
    <source>
        <dbReference type="ARBA" id="ARBA00022679"/>
    </source>
</evidence>
<accession>A0ABW8Y4W9</accession>
<comment type="function">
    <text evidence="10">Catalyzes the transfer of pyrophosphate from adenosine triphosphate (ATP) to 6-hydroxymethyl-7,8-dihydropterin, an enzymatic step in folate biosynthesis pathway.</text>
</comment>
<evidence type="ECO:0000256" key="12">
    <source>
        <dbReference type="ARBA" id="ARBA00033413"/>
    </source>
</evidence>
<comment type="similarity">
    <text evidence="2">Belongs to the HPPK family.</text>
</comment>
<keyword evidence="8" id="KW-0067">ATP-binding</keyword>
<evidence type="ECO:0000313" key="14">
    <source>
        <dbReference type="EMBL" id="MFL9834425.1"/>
    </source>
</evidence>
<evidence type="ECO:0000256" key="9">
    <source>
        <dbReference type="ARBA" id="ARBA00022909"/>
    </source>
</evidence>
<dbReference type="Gene3D" id="3.30.70.560">
    <property type="entry name" value="7,8-Dihydro-6-hydroxymethylpterin-pyrophosphokinase HPPK"/>
    <property type="match status" value="1"/>
</dbReference>
<dbReference type="PANTHER" id="PTHR43071">
    <property type="entry name" value="2-AMINO-4-HYDROXY-6-HYDROXYMETHYLDIHYDROPTERIDINE PYROPHOSPHOKINASE"/>
    <property type="match status" value="1"/>
</dbReference>
<evidence type="ECO:0000256" key="10">
    <source>
        <dbReference type="ARBA" id="ARBA00029409"/>
    </source>
</evidence>
<evidence type="ECO:0000256" key="11">
    <source>
        <dbReference type="ARBA" id="ARBA00029766"/>
    </source>
</evidence>
<comment type="pathway">
    <text evidence="1">Cofactor biosynthesis; tetrahydrofolate biosynthesis; 2-amino-4-hydroxy-6-hydroxymethyl-7,8-dihydropteridine diphosphate from 7,8-dihydroneopterin triphosphate: step 4/4.</text>
</comment>
<evidence type="ECO:0000256" key="1">
    <source>
        <dbReference type="ARBA" id="ARBA00005051"/>
    </source>
</evidence>
<dbReference type="InterPro" id="IPR000550">
    <property type="entry name" value="Hppk"/>
</dbReference>
<sequence length="146" mass="16796">MSQHEVILLLGSNIGDQKNNIDLALSKINKACTILKKSEYLTSEPVEFASSNIFRNIAVIISTHLSPIQLLDYVKKIEIEMGRLTDSSVSKVYTDRIIDIDIVKYDEIKFISERLTIPHNKHLFEREFSKILLKDLLKKQTHKTIV</sequence>
<comment type="caution">
    <text evidence="14">The sequence shown here is derived from an EMBL/GenBank/DDBJ whole genome shotgun (WGS) entry which is preliminary data.</text>
</comment>
<keyword evidence="15" id="KW-1185">Reference proteome</keyword>
<dbReference type="PANTHER" id="PTHR43071:SF1">
    <property type="entry name" value="2-AMINO-4-HYDROXY-6-HYDROXYMETHYLDIHYDROPTERIDINE PYROPHOSPHOKINASE"/>
    <property type="match status" value="1"/>
</dbReference>
<dbReference type="CDD" id="cd00483">
    <property type="entry name" value="HPPK"/>
    <property type="match status" value="1"/>
</dbReference>
<dbReference type="Pfam" id="PF01288">
    <property type="entry name" value="HPPK"/>
    <property type="match status" value="1"/>
</dbReference>